<name>A0ABT1A1V1_9PSEU</name>
<evidence type="ECO:0000313" key="2">
    <source>
        <dbReference type="Proteomes" id="UP001165283"/>
    </source>
</evidence>
<sequence length="61" mass="6332">MDSTGTVAERLAAHLRAGTRLDLLAGTAEGELLDADTMHGWGDGCVGALFVTGFTGIVRRT</sequence>
<organism evidence="1 2">
    <name type="scientific">Pseudonocardia humida</name>
    <dbReference type="NCBI Taxonomy" id="2800819"/>
    <lineage>
        <taxon>Bacteria</taxon>
        <taxon>Bacillati</taxon>
        <taxon>Actinomycetota</taxon>
        <taxon>Actinomycetes</taxon>
        <taxon>Pseudonocardiales</taxon>
        <taxon>Pseudonocardiaceae</taxon>
        <taxon>Pseudonocardia</taxon>
    </lineage>
</organism>
<keyword evidence="2" id="KW-1185">Reference proteome</keyword>
<accession>A0ABT1A1V1</accession>
<evidence type="ECO:0000313" key="1">
    <source>
        <dbReference type="EMBL" id="MCO1656980.1"/>
    </source>
</evidence>
<proteinExistence type="predicted"/>
<comment type="caution">
    <text evidence="1">The sequence shown here is derived from an EMBL/GenBank/DDBJ whole genome shotgun (WGS) entry which is preliminary data.</text>
</comment>
<gene>
    <name evidence="1" type="ORF">KDL28_18120</name>
</gene>
<dbReference type="RefSeq" id="WP_252440237.1">
    <property type="nucleotide sequence ID" value="NZ_JAGSOV010000039.1"/>
</dbReference>
<protein>
    <submittedName>
        <fullName evidence="1">Uncharacterized protein</fullName>
    </submittedName>
</protein>
<dbReference type="Proteomes" id="UP001165283">
    <property type="component" value="Unassembled WGS sequence"/>
</dbReference>
<reference evidence="1" key="1">
    <citation type="submission" date="2021-04" db="EMBL/GenBank/DDBJ databases">
        <title>Pseudonocardia sp. nov., isolated from sandy soil of mangrove forest.</title>
        <authorList>
            <person name="Zan Z."/>
            <person name="Huang R."/>
            <person name="Liu W."/>
        </authorList>
    </citation>
    <scope>NUCLEOTIDE SEQUENCE</scope>
    <source>
        <strain evidence="1">S2-4</strain>
    </source>
</reference>
<dbReference type="EMBL" id="JAGSOV010000039">
    <property type="protein sequence ID" value="MCO1656980.1"/>
    <property type="molecule type" value="Genomic_DNA"/>
</dbReference>